<dbReference type="Pfam" id="PF02886">
    <property type="entry name" value="LBP_BPI_CETP_C"/>
    <property type="match status" value="1"/>
</dbReference>
<dbReference type="RefSeq" id="XP_054835269.1">
    <property type="nucleotide sequence ID" value="XM_054979294.1"/>
</dbReference>
<evidence type="ECO:0000259" key="1">
    <source>
        <dbReference type="Pfam" id="PF02886"/>
    </source>
</evidence>
<proteinExistence type="predicted"/>
<protein>
    <submittedName>
        <fullName evidence="3">BPI fold-containing family B member 3-like</fullName>
    </submittedName>
</protein>
<dbReference type="SUPFAM" id="SSF55394">
    <property type="entry name" value="Bactericidal permeability-increasing protein, BPI"/>
    <property type="match status" value="1"/>
</dbReference>
<dbReference type="PANTHER" id="PTHR46019">
    <property type="entry name" value="BPI FOLD-CONTAINING FAMILY B MEMBER 4-RELATED"/>
    <property type="match status" value="1"/>
</dbReference>
<dbReference type="KEGG" id="emc:129329725"/>
<keyword evidence="2" id="KW-1185">Reference proteome</keyword>
<dbReference type="AlphaFoldDB" id="A0AA97JDR7"/>
<dbReference type="Proteomes" id="UP001190640">
    <property type="component" value="Chromosome 5"/>
</dbReference>
<sequence>MKGLLDLDAQNSVSGGKLVTAASLSRLELLLESSQAGISDVSTLVPHCRSLLNETFMPVINAHLHVGFPLPSILNMKYDNSSIQAIQGAVVLCI</sequence>
<dbReference type="GO" id="GO:0008289">
    <property type="term" value="F:lipid binding"/>
    <property type="evidence" value="ECO:0007669"/>
    <property type="project" value="InterPro"/>
</dbReference>
<dbReference type="InterPro" id="IPR001124">
    <property type="entry name" value="Lipid-bd_serum_glycop_C"/>
</dbReference>
<dbReference type="GeneID" id="129329725"/>
<gene>
    <name evidence="3" type="primary">LOC129329725</name>
</gene>
<accession>A0AA97JDR7</accession>
<feature type="domain" description="Lipid-binding serum glycoprotein C-terminal" evidence="1">
    <location>
        <begin position="8"/>
        <end position="87"/>
    </location>
</feature>
<reference evidence="3" key="1">
    <citation type="submission" date="2025-08" db="UniProtKB">
        <authorList>
            <consortium name="RefSeq"/>
        </authorList>
    </citation>
    <scope>IDENTIFICATION</scope>
    <source>
        <tissue evidence="3">Blood</tissue>
    </source>
</reference>
<evidence type="ECO:0000313" key="2">
    <source>
        <dbReference type="Proteomes" id="UP001190640"/>
    </source>
</evidence>
<name>A0AA97JDR7_EUBMA</name>
<organism evidence="2 3">
    <name type="scientific">Eublepharis macularius</name>
    <name type="common">Leopard gecko</name>
    <name type="synonym">Cyrtodactylus macularius</name>
    <dbReference type="NCBI Taxonomy" id="481883"/>
    <lineage>
        <taxon>Eukaryota</taxon>
        <taxon>Metazoa</taxon>
        <taxon>Chordata</taxon>
        <taxon>Craniata</taxon>
        <taxon>Vertebrata</taxon>
        <taxon>Euteleostomi</taxon>
        <taxon>Lepidosauria</taxon>
        <taxon>Squamata</taxon>
        <taxon>Bifurcata</taxon>
        <taxon>Gekkota</taxon>
        <taxon>Eublepharidae</taxon>
        <taxon>Eublepharinae</taxon>
        <taxon>Eublepharis</taxon>
    </lineage>
</organism>
<dbReference type="InterPro" id="IPR017943">
    <property type="entry name" value="Bactericidal_perm-incr_a/b_dom"/>
</dbReference>
<dbReference type="Gene3D" id="3.15.20.10">
    <property type="entry name" value="Bactericidal permeability-increasing protein, domain 2"/>
    <property type="match status" value="1"/>
</dbReference>
<dbReference type="PANTHER" id="PTHR46019:SF4">
    <property type="entry name" value="BPI FOLD-CONTAINING FAMILY B MEMBER 4"/>
    <property type="match status" value="1"/>
</dbReference>
<dbReference type="InterPro" id="IPR051660">
    <property type="entry name" value="BPI_fold-BPI/LBP"/>
</dbReference>
<evidence type="ECO:0000313" key="3">
    <source>
        <dbReference type="RefSeq" id="XP_054835269.1"/>
    </source>
</evidence>